<evidence type="ECO:0000313" key="6">
    <source>
        <dbReference type="Proteomes" id="UP000000305"/>
    </source>
</evidence>
<dbReference type="PhylomeDB" id="E9GCS2"/>
<dbReference type="InParanoid" id="E9GCS2"/>
<name>E9GCS2_DAPPU</name>
<sequence>MGIECQQLEIIPGDSERVVQAGSHLTLTCTYRYVNEYDKRENNISWILPSYLTRNPKSGVEKRLLKTFNRNDTHLSSTMTLMNSTPEDTGYFGCVEILSWNTIGKISQYVYVHSDTTLIIDKMDDKYLFPKFEHRQGESLLIPCKPTHPNVTVSLSREKLSTNGEWDWDNITDLLSQPDSNWAFEPKLGMTLTNPKINDSGEYGCVGKMDNAVIYEYFSIYVLGRMELTRIDEIDDTLQAWLDGSNATFICRTSATSEFPSQPEWAYQIGDDGEMHVLNESNPTGEIRYDPVVYYVRNQEENNSTVIAFSVTLAILFAIGICIAVKPYFDKKRSGFREKVENKLESPIEEQTELITTSYGAADFSK</sequence>
<evidence type="ECO:0000259" key="4">
    <source>
        <dbReference type="PROSITE" id="PS50835"/>
    </source>
</evidence>
<dbReference type="InterPro" id="IPR003599">
    <property type="entry name" value="Ig_sub"/>
</dbReference>
<dbReference type="PANTHER" id="PTHR15360">
    <property type="entry name" value="PLATELET-DERIVED GROWTH FACTOR RECEPTOR LIKE"/>
    <property type="match status" value="1"/>
</dbReference>
<dbReference type="KEGG" id="dpx:DAPPUDRAFT_240861"/>
<keyword evidence="3" id="KW-0472">Membrane</keyword>
<dbReference type="SMART" id="SM00409">
    <property type="entry name" value="IG"/>
    <property type="match status" value="2"/>
</dbReference>
<organism evidence="5 6">
    <name type="scientific">Daphnia pulex</name>
    <name type="common">Water flea</name>
    <dbReference type="NCBI Taxonomy" id="6669"/>
    <lineage>
        <taxon>Eukaryota</taxon>
        <taxon>Metazoa</taxon>
        <taxon>Ecdysozoa</taxon>
        <taxon>Arthropoda</taxon>
        <taxon>Crustacea</taxon>
        <taxon>Branchiopoda</taxon>
        <taxon>Diplostraca</taxon>
        <taxon>Cladocera</taxon>
        <taxon>Anomopoda</taxon>
        <taxon>Daphniidae</taxon>
        <taxon>Daphnia</taxon>
    </lineage>
</organism>
<dbReference type="PANTHER" id="PTHR15360:SF4">
    <property type="entry name" value="PROTEIN KINASE DOMAIN-CONTAINING PROTEIN"/>
    <property type="match status" value="1"/>
</dbReference>
<dbReference type="AlphaFoldDB" id="E9GCS2"/>
<gene>
    <name evidence="5" type="ORF">DAPPUDRAFT_240861</name>
</gene>
<dbReference type="InterPro" id="IPR007110">
    <property type="entry name" value="Ig-like_dom"/>
</dbReference>
<evidence type="ECO:0000313" key="5">
    <source>
        <dbReference type="EMBL" id="EFX82817.1"/>
    </source>
</evidence>
<proteinExistence type="predicted"/>
<feature type="domain" description="Ig-like" evidence="4">
    <location>
        <begin position="6"/>
        <end position="94"/>
    </location>
</feature>
<keyword evidence="3" id="KW-1133">Transmembrane helix</keyword>
<dbReference type="EMBL" id="GL732539">
    <property type="protein sequence ID" value="EFX82817.1"/>
    <property type="molecule type" value="Genomic_DNA"/>
</dbReference>
<dbReference type="InterPro" id="IPR036179">
    <property type="entry name" value="Ig-like_dom_sf"/>
</dbReference>
<evidence type="ECO:0000256" key="3">
    <source>
        <dbReference type="SAM" id="Phobius"/>
    </source>
</evidence>
<evidence type="ECO:0000256" key="2">
    <source>
        <dbReference type="ARBA" id="ARBA00019671"/>
    </source>
</evidence>
<dbReference type="OrthoDB" id="6077854at2759"/>
<dbReference type="HOGENOM" id="CLU_757065_0_0_1"/>
<reference evidence="5 6" key="1">
    <citation type="journal article" date="2011" name="Science">
        <title>The ecoresponsive genome of Daphnia pulex.</title>
        <authorList>
            <person name="Colbourne J.K."/>
            <person name="Pfrender M.E."/>
            <person name="Gilbert D."/>
            <person name="Thomas W.K."/>
            <person name="Tucker A."/>
            <person name="Oakley T.H."/>
            <person name="Tokishita S."/>
            <person name="Aerts A."/>
            <person name="Arnold G.J."/>
            <person name="Basu M.K."/>
            <person name="Bauer D.J."/>
            <person name="Caceres C.E."/>
            <person name="Carmel L."/>
            <person name="Casola C."/>
            <person name="Choi J.H."/>
            <person name="Detter J.C."/>
            <person name="Dong Q."/>
            <person name="Dusheyko S."/>
            <person name="Eads B.D."/>
            <person name="Frohlich T."/>
            <person name="Geiler-Samerotte K.A."/>
            <person name="Gerlach D."/>
            <person name="Hatcher P."/>
            <person name="Jogdeo S."/>
            <person name="Krijgsveld J."/>
            <person name="Kriventseva E.V."/>
            <person name="Kultz D."/>
            <person name="Laforsch C."/>
            <person name="Lindquist E."/>
            <person name="Lopez J."/>
            <person name="Manak J.R."/>
            <person name="Muller J."/>
            <person name="Pangilinan J."/>
            <person name="Patwardhan R.P."/>
            <person name="Pitluck S."/>
            <person name="Pritham E.J."/>
            <person name="Rechtsteiner A."/>
            <person name="Rho M."/>
            <person name="Rogozin I.B."/>
            <person name="Sakarya O."/>
            <person name="Salamov A."/>
            <person name="Schaack S."/>
            <person name="Shapiro H."/>
            <person name="Shiga Y."/>
            <person name="Skalitzky C."/>
            <person name="Smith Z."/>
            <person name="Souvorov A."/>
            <person name="Sung W."/>
            <person name="Tang Z."/>
            <person name="Tsuchiya D."/>
            <person name="Tu H."/>
            <person name="Vos H."/>
            <person name="Wang M."/>
            <person name="Wolf Y.I."/>
            <person name="Yamagata H."/>
            <person name="Yamada T."/>
            <person name="Ye Y."/>
            <person name="Shaw J.R."/>
            <person name="Andrews J."/>
            <person name="Crease T.J."/>
            <person name="Tang H."/>
            <person name="Lucas S.M."/>
            <person name="Robertson H.M."/>
            <person name="Bork P."/>
            <person name="Koonin E.V."/>
            <person name="Zdobnov E.M."/>
            <person name="Grigoriev I.V."/>
            <person name="Lynch M."/>
            <person name="Boore J.L."/>
        </authorList>
    </citation>
    <scope>NUCLEOTIDE SEQUENCE [LARGE SCALE GENOMIC DNA]</scope>
</reference>
<comment type="subunit">
    <text evidence="1">Forms a complex composed of PDGFRL, TNK2 and GRB2.</text>
</comment>
<protein>
    <recommendedName>
        <fullName evidence="2">Platelet-derived growth factor receptor-like protein</fullName>
    </recommendedName>
</protein>
<evidence type="ECO:0000256" key="1">
    <source>
        <dbReference type="ARBA" id="ARBA00011360"/>
    </source>
</evidence>
<dbReference type="eggNOG" id="ENOG502RTCE">
    <property type="taxonomic scope" value="Eukaryota"/>
</dbReference>
<dbReference type="InterPro" id="IPR013783">
    <property type="entry name" value="Ig-like_fold"/>
</dbReference>
<feature type="transmembrane region" description="Helical" evidence="3">
    <location>
        <begin position="306"/>
        <end position="329"/>
    </location>
</feature>
<dbReference type="Gene3D" id="2.60.40.10">
    <property type="entry name" value="Immunoglobulins"/>
    <property type="match status" value="2"/>
</dbReference>
<dbReference type="Proteomes" id="UP000000305">
    <property type="component" value="Unassembled WGS sequence"/>
</dbReference>
<keyword evidence="6" id="KW-1185">Reference proteome</keyword>
<dbReference type="InterPro" id="IPR042495">
    <property type="entry name" value="PDGFRL"/>
</dbReference>
<dbReference type="PROSITE" id="PS50835">
    <property type="entry name" value="IG_LIKE"/>
    <property type="match status" value="1"/>
</dbReference>
<accession>E9GCS2</accession>
<dbReference type="SUPFAM" id="SSF48726">
    <property type="entry name" value="Immunoglobulin"/>
    <property type="match status" value="2"/>
</dbReference>
<keyword evidence="3" id="KW-0812">Transmembrane</keyword>